<proteinExistence type="predicted"/>
<evidence type="ECO:0000256" key="2">
    <source>
        <dbReference type="ARBA" id="ARBA00023125"/>
    </source>
</evidence>
<dbReference type="CDD" id="cd01392">
    <property type="entry name" value="HTH_LacI"/>
    <property type="match status" value="1"/>
</dbReference>
<evidence type="ECO:0000256" key="3">
    <source>
        <dbReference type="ARBA" id="ARBA00023163"/>
    </source>
</evidence>
<dbReference type="Gene3D" id="3.40.50.2300">
    <property type="match status" value="2"/>
</dbReference>
<dbReference type="SUPFAM" id="SSF53822">
    <property type="entry name" value="Periplasmic binding protein-like I"/>
    <property type="match status" value="1"/>
</dbReference>
<sequence>MYSLLLIYGMITIIKIIRLSVEKETIPNRKGRLFVPNKKKVTIEDVAKKAGVGIATVSRAINNTGGISDKTKNLILQVVEEMGFTPNTSAQSLKVRHTKQIALAVPDIRNAIIPDIAWSVEQAAKQFNYRVIQINTSGNAKMELDTIREVKKLHVDGLIIMPLAYPKTIVDFINKSSVPVSIINYGKRLGDDVKADIVSLSRLEGKIVMEHLQNIGRTRIAYAGAQKEVIEDRYFAYEQSVKHIDVSLVYFGEDFTIQTGIQAADYFYSLKDMPDAIYAVNDMVAIGIVNRFKELGVSVPEDVAVVGIDNNLWTTLTTPQISSVSIMGSEVARVATQLLLKRIQENKVGEYERVQLEPRLIVRESSVSITRSSVN</sequence>
<feature type="domain" description="HTH lacI-type" evidence="4">
    <location>
        <begin position="41"/>
        <end position="95"/>
    </location>
</feature>
<accession>A0ABQ1YCU6</accession>
<dbReference type="Pfam" id="PF13377">
    <property type="entry name" value="Peripla_BP_3"/>
    <property type="match status" value="1"/>
</dbReference>
<dbReference type="PRINTS" id="PR00036">
    <property type="entry name" value="HTHLACI"/>
</dbReference>
<dbReference type="Proteomes" id="UP000659344">
    <property type="component" value="Unassembled WGS sequence"/>
</dbReference>
<dbReference type="PROSITE" id="PS00356">
    <property type="entry name" value="HTH_LACI_1"/>
    <property type="match status" value="1"/>
</dbReference>
<keyword evidence="3" id="KW-0804">Transcription</keyword>
<name>A0ABQ1YCU6_9BACL</name>
<dbReference type="PANTHER" id="PTHR30146:SF149">
    <property type="entry name" value="HTH-TYPE TRANSCRIPTIONAL REGULATOR EBGR"/>
    <property type="match status" value="1"/>
</dbReference>
<comment type="caution">
    <text evidence="5">The sequence shown here is derived from an EMBL/GenBank/DDBJ whole genome shotgun (WGS) entry which is preliminary data.</text>
</comment>
<keyword evidence="6" id="KW-1185">Reference proteome</keyword>
<evidence type="ECO:0000313" key="6">
    <source>
        <dbReference type="Proteomes" id="UP000659344"/>
    </source>
</evidence>
<dbReference type="CDD" id="cd06267">
    <property type="entry name" value="PBP1_LacI_sugar_binding-like"/>
    <property type="match status" value="1"/>
</dbReference>
<evidence type="ECO:0000256" key="1">
    <source>
        <dbReference type="ARBA" id="ARBA00023015"/>
    </source>
</evidence>
<dbReference type="InterPro" id="IPR000843">
    <property type="entry name" value="HTH_LacI"/>
</dbReference>
<dbReference type="InterPro" id="IPR010982">
    <property type="entry name" value="Lambda_DNA-bd_dom_sf"/>
</dbReference>
<gene>
    <name evidence="5" type="primary">rbsR</name>
    <name evidence="5" type="ORF">GCM10008013_16540</name>
</gene>
<dbReference type="Gene3D" id="1.10.260.40">
    <property type="entry name" value="lambda repressor-like DNA-binding domains"/>
    <property type="match status" value="1"/>
</dbReference>
<evidence type="ECO:0000259" key="4">
    <source>
        <dbReference type="PROSITE" id="PS50932"/>
    </source>
</evidence>
<dbReference type="InterPro" id="IPR046335">
    <property type="entry name" value="LacI/GalR-like_sensor"/>
</dbReference>
<dbReference type="PANTHER" id="PTHR30146">
    <property type="entry name" value="LACI-RELATED TRANSCRIPTIONAL REPRESSOR"/>
    <property type="match status" value="1"/>
</dbReference>
<protein>
    <submittedName>
        <fullName evidence="5">LacI family transcriptional regulator</fullName>
    </submittedName>
</protein>
<keyword evidence="2" id="KW-0238">DNA-binding</keyword>
<dbReference type="InterPro" id="IPR028082">
    <property type="entry name" value="Peripla_BP_I"/>
</dbReference>
<dbReference type="SMART" id="SM00354">
    <property type="entry name" value="HTH_LACI"/>
    <property type="match status" value="1"/>
</dbReference>
<evidence type="ECO:0000313" key="5">
    <source>
        <dbReference type="EMBL" id="GGH19683.1"/>
    </source>
</evidence>
<dbReference type="PROSITE" id="PS50932">
    <property type="entry name" value="HTH_LACI_2"/>
    <property type="match status" value="1"/>
</dbReference>
<reference evidence="6" key="1">
    <citation type="journal article" date="2019" name="Int. J. Syst. Evol. Microbiol.">
        <title>The Global Catalogue of Microorganisms (GCM) 10K type strain sequencing project: providing services to taxonomists for standard genome sequencing and annotation.</title>
        <authorList>
            <consortium name="The Broad Institute Genomics Platform"/>
            <consortium name="The Broad Institute Genome Sequencing Center for Infectious Disease"/>
            <person name="Wu L."/>
            <person name="Ma J."/>
        </authorList>
    </citation>
    <scope>NUCLEOTIDE SEQUENCE [LARGE SCALE GENOMIC DNA]</scope>
    <source>
        <strain evidence="6">CGMCC 1.12769</strain>
    </source>
</reference>
<keyword evidence="1" id="KW-0805">Transcription regulation</keyword>
<organism evidence="5 6">
    <name type="scientific">Paenibacillus segetis</name>
    <dbReference type="NCBI Taxonomy" id="1325360"/>
    <lineage>
        <taxon>Bacteria</taxon>
        <taxon>Bacillati</taxon>
        <taxon>Bacillota</taxon>
        <taxon>Bacilli</taxon>
        <taxon>Bacillales</taxon>
        <taxon>Paenibacillaceae</taxon>
        <taxon>Paenibacillus</taxon>
    </lineage>
</organism>
<dbReference type="Pfam" id="PF00356">
    <property type="entry name" value="LacI"/>
    <property type="match status" value="1"/>
</dbReference>
<dbReference type="SUPFAM" id="SSF47413">
    <property type="entry name" value="lambda repressor-like DNA-binding domains"/>
    <property type="match status" value="1"/>
</dbReference>
<dbReference type="EMBL" id="BMFT01000001">
    <property type="protein sequence ID" value="GGH19683.1"/>
    <property type="molecule type" value="Genomic_DNA"/>
</dbReference>